<keyword evidence="4" id="KW-1185">Reference proteome</keyword>
<keyword evidence="2" id="KW-1133">Transmembrane helix</keyword>
<feature type="transmembrane region" description="Helical" evidence="2">
    <location>
        <begin position="65"/>
        <end position="84"/>
    </location>
</feature>
<proteinExistence type="predicted"/>
<evidence type="ECO:0000313" key="3">
    <source>
        <dbReference type="EMBL" id="MFC4066767.1"/>
    </source>
</evidence>
<dbReference type="EMBL" id="JBHSBL010000016">
    <property type="protein sequence ID" value="MFC4066767.1"/>
    <property type="molecule type" value="Genomic_DNA"/>
</dbReference>
<dbReference type="Proteomes" id="UP001595867">
    <property type="component" value="Unassembled WGS sequence"/>
</dbReference>
<evidence type="ECO:0000256" key="2">
    <source>
        <dbReference type="SAM" id="Phobius"/>
    </source>
</evidence>
<feature type="region of interest" description="Disordered" evidence="1">
    <location>
        <begin position="1"/>
        <end position="23"/>
    </location>
</feature>
<reference evidence="4" key="1">
    <citation type="journal article" date="2019" name="Int. J. Syst. Evol. Microbiol.">
        <title>The Global Catalogue of Microorganisms (GCM) 10K type strain sequencing project: providing services to taxonomists for standard genome sequencing and annotation.</title>
        <authorList>
            <consortium name="The Broad Institute Genomics Platform"/>
            <consortium name="The Broad Institute Genome Sequencing Center for Infectious Disease"/>
            <person name="Wu L."/>
            <person name="Ma J."/>
        </authorList>
    </citation>
    <scope>NUCLEOTIDE SEQUENCE [LARGE SCALE GENOMIC DNA]</scope>
    <source>
        <strain evidence="4">TBRC 5832</strain>
    </source>
</reference>
<keyword evidence="2" id="KW-0812">Transmembrane</keyword>
<comment type="caution">
    <text evidence="3">The sequence shown here is derived from an EMBL/GenBank/DDBJ whole genome shotgun (WGS) entry which is preliminary data.</text>
</comment>
<organism evidence="3 4">
    <name type="scientific">Actinoplanes subglobosus</name>
    <dbReference type="NCBI Taxonomy" id="1547892"/>
    <lineage>
        <taxon>Bacteria</taxon>
        <taxon>Bacillati</taxon>
        <taxon>Actinomycetota</taxon>
        <taxon>Actinomycetes</taxon>
        <taxon>Micromonosporales</taxon>
        <taxon>Micromonosporaceae</taxon>
        <taxon>Actinoplanes</taxon>
    </lineage>
</organism>
<gene>
    <name evidence="3" type="ORF">ACFO0C_17655</name>
</gene>
<accession>A0ABV8IRG1</accession>
<keyword evidence="2" id="KW-0472">Membrane</keyword>
<name>A0ABV8IRG1_9ACTN</name>
<feature type="non-terminal residue" evidence="3">
    <location>
        <position position="157"/>
    </location>
</feature>
<protein>
    <submittedName>
        <fullName evidence="3">Uncharacterized protein</fullName>
    </submittedName>
</protein>
<sequence>MSDTITTTRKSDAPAAGEQVSRSVGFRESQRAFAAMPLAGHTAPWPVTMLLWAGAAVAHHGGQPGAMSVAIAAPVAAIVWWWQYERSKTRRMRRKHRRHAALVTFAALAWLAWAGTNGAGGWHAASLWIGHLVLLAPYWRRRTIPIPASADMLAAMS</sequence>
<feature type="transmembrane region" description="Helical" evidence="2">
    <location>
        <begin position="96"/>
        <end position="114"/>
    </location>
</feature>
<dbReference type="RefSeq" id="WP_378067740.1">
    <property type="nucleotide sequence ID" value="NZ_JBHSBL010000016.1"/>
</dbReference>
<feature type="transmembrane region" description="Helical" evidence="2">
    <location>
        <begin position="32"/>
        <end position="53"/>
    </location>
</feature>
<evidence type="ECO:0000256" key="1">
    <source>
        <dbReference type="SAM" id="MobiDB-lite"/>
    </source>
</evidence>
<evidence type="ECO:0000313" key="4">
    <source>
        <dbReference type="Proteomes" id="UP001595867"/>
    </source>
</evidence>